<reference evidence="9 10" key="1">
    <citation type="journal article" date="2019" name="Int. J. Syst. Evol. Microbiol.">
        <title>The Global Catalogue of Microorganisms (GCM) 10K type strain sequencing project: providing services to taxonomists for standard genome sequencing and annotation.</title>
        <authorList>
            <consortium name="The Broad Institute Genomics Platform"/>
            <consortium name="The Broad Institute Genome Sequencing Center for Infectious Disease"/>
            <person name="Wu L."/>
            <person name="Ma J."/>
        </authorList>
    </citation>
    <scope>NUCLEOTIDE SEQUENCE [LARGE SCALE GENOMIC DNA]</scope>
    <source>
        <strain evidence="9 10">JCM 9383</strain>
    </source>
</reference>
<dbReference type="Gene3D" id="3.40.50.410">
    <property type="entry name" value="von Willebrand factor, type A domain"/>
    <property type="match status" value="1"/>
</dbReference>
<dbReference type="CDD" id="cd24029">
    <property type="entry name" value="ASKHA_NBD_HSP70_DnaK_HscA_HscC"/>
    <property type="match status" value="1"/>
</dbReference>
<proteinExistence type="inferred from homology"/>
<dbReference type="InterPro" id="IPR018181">
    <property type="entry name" value="Heat_shock_70_CS"/>
</dbReference>
<dbReference type="InterPro" id="IPR002035">
    <property type="entry name" value="VWF_A"/>
</dbReference>
<dbReference type="InterPro" id="IPR036465">
    <property type="entry name" value="vWFA_dom_sf"/>
</dbReference>
<accession>A0ABN3VA46</accession>
<dbReference type="InterPro" id="IPR043129">
    <property type="entry name" value="ATPase_NBD"/>
</dbReference>
<keyword evidence="3 7" id="KW-0547">Nucleotide-binding</keyword>
<dbReference type="PROSITE" id="PS50234">
    <property type="entry name" value="VWFA"/>
    <property type="match status" value="1"/>
</dbReference>
<dbReference type="SUPFAM" id="SSF53067">
    <property type="entry name" value="Actin-like ATPase domain"/>
    <property type="match status" value="2"/>
</dbReference>
<dbReference type="SUPFAM" id="SSF100920">
    <property type="entry name" value="Heat shock protein 70kD (HSP70), peptide-binding domain"/>
    <property type="match status" value="1"/>
</dbReference>
<protein>
    <submittedName>
        <fullName evidence="9">Hsp70 family protein</fullName>
    </submittedName>
</protein>
<evidence type="ECO:0000256" key="4">
    <source>
        <dbReference type="ARBA" id="ARBA00022840"/>
    </source>
</evidence>
<evidence type="ECO:0000256" key="2">
    <source>
        <dbReference type="ARBA" id="ARBA00022553"/>
    </source>
</evidence>
<dbReference type="CDD" id="cd00198">
    <property type="entry name" value="vWFA"/>
    <property type="match status" value="1"/>
</dbReference>
<dbReference type="SUPFAM" id="SSF53300">
    <property type="entry name" value="vWA-like"/>
    <property type="match status" value="1"/>
</dbReference>
<keyword evidence="5" id="KW-0346">Stress response</keyword>
<evidence type="ECO:0000256" key="1">
    <source>
        <dbReference type="ARBA" id="ARBA00007381"/>
    </source>
</evidence>
<dbReference type="Gene3D" id="3.30.420.40">
    <property type="match status" value="2"/>
</dbReference>
<keyword evidence="6" id="KW-0143">Chaperone</keyword>
<dbReference type="PRINTS" id="PR00301">
    <property type="entry name" value="HEATSHOCK70"/>
</dbReference>
<evidence type="ECO:0000313" key="9">
    <source>
        <dbReference type="EMBL" id="GAA2786074.1"/>
    </source>
</evidence>
<dbReference type="Pfam" id="PF00012">
    <property type="entry name" value="HSP70"/>
    <property type="match status" value="2"/>
</dbReference>
<comment type="caution">
    <text evidence="9">The sequence shown here is derived from an EMBL/GenBank/DDBJ whole genome shotgun (WGS) entry which is preliminary data.</text>
</comment>
<dbReference type="InterPro" id="IPR029047">
    <property type="entry name" value="HSP70_peptide-bd_sf"/>
</dbReference>
<comment type="similarity">
    <text evidence="1 7">Belongs to the heat shock protein 70 family.</text>
</comment>
<dbReference type="InterPro" id="IPR013126">
    <property type="entry name" value="Hsp_70_fam"/>
</dbReference>
<keyword evidence="4 7" id="KW-0067">ATP-binding</keyword>
<organism evidence="9 10">
    <name type="scientific">Saccharopolyspora taberi</name>
    <dbReference type="NCBI Taxonomy" id="60895"/>
    <lineage>
        <taxon>Bacteria</taxon>
        <taxon>Bacillati</taxon>
        <taxon>Actinomycetota</taxon>
        <taxon>Actinomycetes</taxon>
        <taxon>Pseudonocardiales</taxon>
        <taxon>Pseudonocardiaceae</taxon>
        <taxon>Saccharopolyspora</taxon>
    </lineage>
</organism>
<gene>
    <name evidence="9" type="ORF">GCM10010470_20390</name>
</gene>
<dbReference type="Gene3D" id="3.90.640.10">
    <property type="entry name" value="Actin, Chain A, domain 4"/>
    <property type="match status" value="1"/>
</dbReference>
<evidence type="ECO:0000256" key="6">
    <source>
        <dbReference type="ARBA" id="ARBA00023186"/>
    </source>
</evidence>
<dbReference type="Gene3D" id="2.60.34.10">
    <property type="entry name" value="Substrate Binding Domain Of DNAk, Chain A, domain 1"/>
    <property type="match status" value="1"/>
</dbReference>
<evidence type="ECO:0000256" key="5">
    <source>
        <dbReference type="ARBA" id="ARBA00023016"/>
    </source>
</evidence>
<evidence type="ECO:0000313" key="10">
    <source>
        <dbReference type="Proteomes" id="UP001500979"/>
    </source>
</evidence>
<dbReference type="PROSITE" id="PS00329">
    <property type="entry name" value="HSP70_2"/>
    <property type="match status" value="1"/>
</dbReference>
<dbReference type="RefSeq" id="WP_344679309.1">
    <property type="nucleotide sequence ID" value="NZ_BAAAUX010000011.1"/>
</dbReference>
<dbReference type="PANTHER" id="PTHR19375">
    <property type="entry name" value="HEAT SHOCK PROTEIN 70KDA"/>
    <property type="match status" value="1"/>
</dbReference>
<dbReference type="SMART" id="SM00327">
    <property type="entry name" value="VWA"/>
    <property type="match status" value="1"/>
</dbReference>
<keyword evidence="2" id="KW-0597">Phosphoprotein</keyword>
<dbReference type="EMBL" id="BAAAUX010000011">
    <property type="protein sequence ID" value="GAA2786074.1"/>
    <property type="molecule type" value="Genomic_DNA"/>
</dbReference>
<evidence type="ECO:0000256" key="3">
    <source>
        <dbReference type="ARBA" id="ARBA00022741"/>
    </source>
</evidence>
<evidence type="ECO:0000259" key="8">
    <source>
        <dbReference type="PROSITE" id="PS50234"/>
    </source>
</evidence>
<dbReference type="Proteomes" id="UP001500979">
    <property type="component" value="Unassembled WGS sequence"/>
</dbReference>
<sequence>MGDAATGHDADRSSDAVGMDLGTTYSVVAHVDDEGVPAVVPGDSDGPALVPSVVSFAGGTPVVGAAAKAAQAEGEIEVAALFKRSMGDPDFLQPLGDHDYTPTDLSALVLAELKARAERFLGRAVTRAVITVPAYFTHPQRTATIAAGRQAGLDVLKIISEPTAAALAYGLRPSPETRRVLVYDLGGGTFDVSLVEITPEELRVIGTGGDHQLGGRDWDDRLVVLLRQRFAREFGVDVQDEDNDALLVHAEQLKHALSARQDGEIRIESGGRSGRYSVTRQEFEACTRDLVERTRQLAQQVLDDAGLGWEQIEGVVPVGGSTRMPMVRECVRDMSGRPPLGGVHPDQAVALGAAIQARWERDSSGELLRLPASGTARSRVPRVMRDAIAHSLGMIAESEDRSRYVNSVLIRKNQPIPAQQRRPYQFRLRDDAENLLEIFLVQGETESPQECVYLGRYVVTGFSGSSGPAVVDISYSYDQNGVVHVSAVERATGTALELAVEEVPDDVPERFLGRPADDGAPGGVTIYLAFDLSGSMSGEPLEEAQRAAEAFVSQCDLSRISVGLIAFSDRVQLQQRATRDDGEIRAAIRALRVCQTGVGNRAHPFDEIRSLLAKTHDARYAVVLADGVWYCQDRAVESARRCHEDGIETIAIGFGSADRTFLERIASSSEQSLFTDLNRLTDAFSTIARELTENRRAGVRTQHLQVRDLEA</sequence>
<dbReference type="Pfam" id="PF00092">
    <property type="entry name" value="VWA"/>
    <property type="match status" value="1"/>
</dbReference>
<name>A0ABN3VA46_9PSEU</name>
<feature type="domain" description="VWFA" evidence="8">
    <location>
        <begin position="525"/>
        <end position="687"/>
    </location>
</feature>
<evidence type="ECO:0000256" key="7">
    <source>
        <dbReference type="RuleBase" id="RU003322"/>
    </source>
</evidence>
<keyword evidence="10" id="KW-1185">Reference proteome</keyword>